<keyword evidence="6" id="KW-0479">Metal-binding</keyword>
<comment type="caution">
    <text evidence="14">The sequence shown here is derived from an EMBL/GenBank/DDBJ whole genome shotgun (WGS) entry which is preliminary data.</text>
</comment>
<dbReference type="OrthoDB" id="166377at2"/>
<dbReference type="GO" id="GO:0006508">
    <property type="term" value="P:proteolysis"/>
    <property type="evidence" value="ECO:0007669"/>
    <property type="project" value="UniProtKB-KW"/>
</dbReference>
<dbReference type="GO" id="GO:0008237">
    <property type="term" value="F:metallopeptidase activity"/>
    <property type="evidence" value="ECO:0007669"/>
    <property type="project" value="UniProtKB-KW"/>
</dbReference>
<evidence type="ECO:0000256" key="1">
    <source>
        <dbReference type="ARBA" id="ARBA00001947"/>
    </source>
</evidence>
<evidence type="ECO:0000256" key="3">
    <source>
        <dbReference type="ARBA" id="ARBA00007931"/>
    </source>
</evidence>
<name>A0A4R4E874_9BACL</name>
<dbReference type="AlphaFoldDB" id="A0A4R4E874"/>
<dbReference type="GO" id="GO:0016020">
    <property type="term" value="C:membrane"/>
    <property type="evidence" value="ECO:0007669"/>
    <property type="project" value="UniProtKB-SubCell"/>
</dbReference>
<organism evidence="14 15">
    <name type="scientific">Paenibacillus albiflavus</name>
    <dbReference type="NCBI Taxonomy" id="2545760"/>
    <lineage>
        <taxon>Bacteria</taxon>
        <taxon>Bacillati</taxon>
        <taxon>Bacillota</taxon>
        <taxon>Bacilli</taxon>
        <taxon>Bacillales</taxon>
        <taxon>Paenibacillaceae</taxon>
        <taxon>Paenibacillus</taxon>
    </lineage>
</organism>
<keyword evidence="15" id="KW-1185">Reference proteome</keyword>
<dbReference type="Proteomes" id="UP000295418">
    <property type="component" value="Unassembled WGS sequence"/>
</dbReference>
<feature type="domain" description="Peptidase M50" evidence="13">
    <location>
        <begin position="31"/>
        <end position="103"/>
    </location>
</feature>
<keyword evidence="10" id="KW-0482">Metalloprotease</keyword>
<dbReference type="RefSeq" id="WP_132419565.1">
    <property type="nucleotide sequence ID" value="NZ_SKFG01000022.1"/>
</dbReference>
<evidence type="ECO:0000256" key="12">
    <source>
        <dbReference type="SAM" id="Phobius"/>
    </source>
</evidence>
<evidence type="ECO:0000256" key="10">
    <source>
        <dbReference type="ARBA" id="ARBA00023049"/>
    </source>
</evidence>
<evidence type="ECO:0000256" key="2">
    <source>
        <dbReference type="ARBA" id="ARBA00004141"/>
    </source>
</evidence>
<evidence type="ECO:0000256" key="6">
    <source>
        <dbReference type="ARBA" id="ARBA00022723"/>
    </source>
</evidence>
<evidence type="ECO:0000256" key="9">
    <source>
        <dbReference type="ARBA" id="ARBA00022989"/>
    </source>
</evidence>
<evidence type="ECO:0000313" key="14">
    <source>
        <dbReference type="EMBL" id="TCZ75153.1"/>
    </source>
</evidence>
<keyword evidence="7" id="KW-0378">Hydrolase</keyword>
<keyword evidence="8" id="KW-0862">Zinc</keyword>
<dbReference type="GO" id="GO:0046872">
    <property type="term" value="F:metal ion binding"/>
    <property type="evidence" value="ECO:0007669"/>
    <property type="project" value="UniProtKB-KW"/>
</dbReference>
<dbReference type="CDD" id="cd06161">
    <property type="entry name" value="S2P-M50_SpoIVFB"/>
    <property type="match status" value="1"/>
</dbReference>
<keyword evidence="11 12" id="KW-0472">Membrane</keyword>
<feature type="transmembrane region" description="Helical" evidence="12">
    <location>
        <begin position="182"/>
        <end position="200"/>
    </location>
</feature>
<keyword evidence="9 12" id="KW-1133">Transmembrane helix</keyword>
<evidence type="ECO:0000256" key="11">
    <source>
        <dbReference type="ARBA" id="ARBA00023136"/>
    </source>
</evidence>
<proteinExistence type="inferred from homology"/>
<keyword evidence="5 12" id="KW-0812">Transmembrane</keyword>
<comment type="subcellular location">
    <subcellularLocation>
        <location evidence="2">Membrane</location>
        <topology evidence="2">Multi-pass membrane protein</topology>
    </subcellularLocation>
</comment>
<evidence type="ECO:0000256" key="5">
    <source>
        <dbReference type="ARBA" id="ARBA00022692"/>
    </source>
</evidence>
<protein>
    <submittedName>
        <fullName evidence="14">Zn-dependent protease</fullName>
    </submittedName>
</protein>
<dbReference type="InterPro" id="IPR008915">
    <property type="entry name" value="Peptidase_M50"/>
</dbReference>
<feature type="transmembrane region" description="Helical" evidence="12">
    <location>
        <begin position="153"/>
        <end position="176"/>
    </location>
</feature>
<keyword evidence="4 14" id="KW-0645">Protease</keyword>
<dbReference type="Pfam" id="PF02163">
    <property type="entry name" value="Peptidase_M50"/>
    <property type="match status" value="2"/>
</dbReference>
<dbReference type="PANTHER" id="PTHR39188">
    <property type="entry name" value="MEMBRANE-ASSOCIATED ZINC METALLOPROTEASE M50B"/>
    <property type="match status" value="1"/>
</dbReference>
<dbReference type="EMBL" id="SKFG01000022">
    <property type="protein sequence ID" value="TCZ75153.1"/>
    <property type="molecule type" value="Genomic_DNA"/>
</dbReference>
<evidence type="ECO:0000256" key="4">
    <source>
        <dbReference type="ARBA" id="ARBA00022670"/>
    </source>
</evidence>
<feature type="transmembrane region" description="Helical" evidence="12">
    <location>
        <begin position="7"/>
        <end position="25"/>
    </location>
</feature>
<dbReference type="PANTHER" id="PTHR39188:SF3">
    <property type="entry name" value="STAGE IV SPORULATION PROTEIN FB"/>
    <property type="match status" value="1"/>
</dbReference>
<gene>
    <name evidence="14" type="ORF">E0485_18565</name>
</gene>
<sequence>MIKCFGIRFRIHPLFTLMILLSLLTDYFVEAMTLFGIVLVHELGHVAAIKWYGWRLKEVKLLPFGGVAEVEELGTVSAWEELVVALAGPLQHVWMIAIAWILQHSGVSDPAWWDYFIEANLMIGLFNLLPILPLDGGKVMQVALSYFIPYYRAIWYGAIVSLSVSVLVIGTVVWQMGQGRPQLSMIVVSLFLFYSNWYALRNSPFHFIRFLSARIERGGKFIHSGTLAQPIVVNGHRQVGEILKLFMREKYHLIYVMNEKGVIQKVLPEQRLLTAYFHEKKPGSAVSELFM</sequence>
<evidence type="ECO:0000256" key="7">
    <source>
        <dbReference type="ARBA" id="ARBA00022801"/>
    </source>
</evidence>
<evidence type="ECO:0000313" key="15">
    <source>
        <dbReference type="Proteomes" id="UP000295418"/>
    </source>
</evidence>
<evidence type="ECO:0000259" key="13">
    <source>
        <dbReference type="Pfam" id="PF02163"/>
    </source>
</evidence>
<feature type="domain" description="Peptidase M50" evidence="13">
    <location>
        <begin position="104"/>
        <end position="145"/>
    </location>
</feature>
<evidence type="ECO:0000256" key="8">
    <source>
        <dbReference type="ARBA" id="ARBA00022833"/>
    </source>
</evidence>
<comment type="cofactor">
    <cofactor evidence="1">
        <name>Zn(2+)</name>
        <dbReference type="ChEBI" id="CHEBI:29105"/>
    </cofactor>
</comment>
<reference evidence="14 15" key="1">
    <citation type="submission" date="2019-03" db="EMBL/GenBank/DDBJ databases">
        <authorList>
            <person name="Kim M.K.M."/>
        </authorList>
    </citation>
    <scope>NUCLEOTIDE SEQUENCE [LARGE SCALE GENOMIC DNA]</scope>
    <source>
        <strain evidence="14 15">18JY21-1</strain>
    </source>
</reference>
<comment type="similarity">
    <text evidence="3">Belongs to the peptidase M50B family.</text>
</comment>
<feature type="transmembrane region" description="Helical" evidence="12">
    <location>
        <begin position="82"/>
        <end position="103"/>
    </location>
</feature>
<feature type="transmembrane region" description="Helical" evidence="12">
    <location>
        <begin position="115"/>
        <end position="132"/>
    </location>
</feature>
<accession>A0A4R4E874</accession>